<feature type="domain" description="Glycosyl hydrolases family 39 N-terminal catalytic" evidence="5">
    <location>
        <begin position="6"/>
        <end position="465"/>
    </location>
</feature>
<accession>A0ABX0ZLG5</accession>
<evidence type="ECO:0000259" key="5">
    <source>
        <dbReference type="Pfam" id="PF01229"/>
    </source>
</evidence>
<protein>
    <submittedName>
        <fullName evidence="6">Xylan 1,4-beta-xylosidase</fullName>
    </submittedName>
</protein>
<dbReference type="RefSeq" id="WP_167982210.1">
    <property type="nucleotide sequence ID" value="NZ_JAATEJ010000004.1"/>
</dbReference>
<dbReference type="SUPFAM" id="SSF51445">
    <property type="entry name" value="(Trans)glycosidases"/>
    <property type="match status" value="1"/>
</dbReference>
<sequence>MRISVPDRATGRLTDAWRFCVGTGRFDLALRRDYQDSLALVQQDIGFRHIRGHGLLSDQTAVHRPYEHGGERHVRHSFTYVDQVVDAYLDLGIRPFVELGFMPSGLASGERTVFWWQGNVTPPRDSREWADLVRGTVRHLVDRYGLDEVSGWPIEVWNEPNLPDFWAGDQDAYHRLYEVTAAAVKDVDAGLKVGGPALAPGYQPHWMTGFADFAETSGAPVDFVSRHAYTTGPAQHVPFGVHQTLGPASMLLAQFAAPREQLAGSKLAGLPVHITEFNSSYRPDNPIHDTALHAAYLAPVLAAGGDLVDSFSYWTFSDMFEEAGPPTALFHGGFGLLTHRQIKKPTYHLYAFMARMGDAVLARGTDHLVTRHPDGRVTVLAWAPVDHTGTGEVVAGHTVRLSVPVGGPGTATAYAHRSSVSEEAGNAWAAWAQMGRPHSPDRRQLAALREAAEPSRFHRALPVAGGRVACDLVLDRHEVTLLELTPVTDHTPAWWDDRRLLGLEPEEPSAPGAGLEPAAPGASTAPTAPVAPSAPTAPTVSPAPTAPDAPAGGPA</sequence>
<keyword evidence="2" id="KW-0378">Hydrolase</keyword>
<dbReference type="InterPro" id="IPR000514">
    <property type="entry name" value="Glyco_hydro_39"/>
</dbReference>
<evidence type="ECO:0000313" key="6">
    <source>
        <dbReference type="EMBL" id="NJP43347.1"/>
    </source>
</evidence>
<evidence type="ECO:0000256" key="3">
    <source>
        <dbReference type="ARBA" id="ARBA00023295"/>
    </source>
</evidence>
<dbReference type="SUPFAM" id="SSF51011">
    <property type="entry name" value="Glycosyl hydrolase domain"/>
    <property type="match status" value="1"/>
</dbReference>
<dbReference type="PANTHER" id="PTHR12631">
    <property type="entry name" value="ALPHA-L-IDURONIDASE"/>
    <property type="match status" value="1"/>
</dbReference>
<feature type="compositionally biased region" description="Low complexity" evidence="4">
    <location>
        <begin position="509"/>
        <end position="555"/>
    </location>
</feature>
<evidence type="ECO:0000313" key="7">
    <source>
        <dbReference type="Proteomes" id="UP000734511"/>
    </source>
</evidence>
<dbReference type="InterPro" id="IPR051923">
    <property type="entry name" value="Glycosyl_Hydrolase_39"/>
</dbReference>
<evidence type="ECO:0000256" key="1">
    <source>
        <dbReference type="ARBA" id="ARBA00008875"/>
    </source>
</evidence>
<comment type="similarity">
    <text evidence="1">Belongs to the glycosyl hydrolase 39 family.</text>
</comment>
<keyword evidence="3" id="KW-0326">Glycosidase</keyword>
<name>A0ABX0ZLG5_9ACTN</name>
<dbReference type="InterPro" id="IPR049166">
    <property type="entry name" value="GH39_cat"/>
</dbReference>
<organism evidence="6 7">
    <name type="scientific">Actinacidiphila epipremni</name>
    <dbReference type="NCBI Taxonomy" id="2053013"/>
    <lineage>
        <taxon>Bacteria</taxon>
        <taxon>Bacillati</taxon>
        <taxon>Actinomycetota</taxon>
        <taxon>Actinomycetes</taxon>
        <taxon>Kitasatosporales</taxon>
        <taxon>Streptomycetaceae</taxon>
        <taxon>Actinacidiphila</taxon>
    </lineage>
</organism>
<evidence type="ECO:0000256" key="4">
    <source>
        <dbReference type="SAM" id="MobiDB-lite"/>
    </source>
</evidence>
<proteinExistence type="inferred from homology"/>
<dbReference type="Pfam" id="PF01229">
    <property type="entry name" value="Glyco_hydro_39"/>
    <property type="match status" value="1"/>
</dbReference>
<dbReference type="Gene3D" id="2.60.40.1500">
    <property type="entry name" value="Glycosyl hydrolase domain, family 39"/>
    <property type="match status" value="1"/>
</dbReference>
<dbReference type="InterPro" id="IPR017853">
    <property type="entry name" value="GH"/>
</dbReference>
<dbReference type="PANTHER" id="PTHR12631:SF10">
    <property type="entry name" value="BETA-XYLOSIDASE-LIKE PROTEIN-RELATED"/>
    <property type="match status" value="1"/>
</dbReference>
<dbReference type="Proteomes" id="UP000734511">
    <property type="component" value="Unassembled WGS sequence"/>
</dbReference>
<keyword evidence="7" id="KW-1185">Reference proteome</keyword>
<dbReference type="PRINTS" id="PR00745">
    <property type="entry name" value="GLHYDRLASE39"/>
</dbReference>
<evidence type="ECO:0000256" key="2">
    <source>
        <dbReference type="ARBA" id="ARBA00022801"/>
    </source>
</evidence>
<reference evidence="6 7" key="1">
    <citation type="submission" date="2020-03" db="EMBL/GenBank/DDBJ databases">
        <title>WGS of actinomycetes isolated from Thailand.</title>
        <authorList>
            <person name="Thawai C."/>
        </authorList>
    </citation>
    <scope>NUCLEOTIDE SEQUENCE [LARGE SCALE GENOMIC DNA]</scope>
    <source>
        <strain evidence="6 7">PRB2-1</strain>
    </source>
</reference>
<gene>
    <name evidence="6" type="ORF">HCN08_08020</name>
</gene>
<feature type="region of interest" description="Disordered" evidence="4">
    <location>
        <begin position="504"/>
        <end position="555"/>
    </location>
</feature>
<dbReference type="Gene3D" id="3.20.20.80">
    <property type="entry name" value="Glycosidases"/>
    <property type="match status" value="1"/>
</dbReference>
<dbReference type="EMBL" id="JAATEJ010000004">
    <property type="protein sequence ID" value="NJP43347.1"/>
    <property type="molecule type" value="Genomic_DNA"/>
</dbReference>
<comment type="caution">
    <text evidence="6">The sequence shown here is derived from an EMBL/GenBank/DDBJ whole genome shotgun (WGS) entry which is preliminary data.</text>
</comment>